<evidence type="ECO:0000313" key="3">
    <source>
        <dbReference type="Proteomes" id="UP000637578"/>
    </source>
</evidence>
<keyword evidence="3" id="KW-1185">Reference proteome</keyword>
<name>A0A8J3C902_9PSEU</name>
<gene>
    <name evidence="2" type="ORF">GCM10012275_30620</name>
</gene>
<proteinExistence type="predicted"/>
<protein>
    <submittedName>
        <fullName evidence="2">Uncharacterized protein</fullName>
    </submittedName>
</protein>
<feature type="region of interest" description="Disordered" evidence="1">
    <location>
        <begin position="1"/>
        <end position="22"/>
    </location>
</feature>
<evidence type="ECO:0000256" key="1">
    <source>
        <dbReference type="SAM" id="MobiDB-lite"/>
    </source>
</evidence>
<sequence length="82" mass="8836">MHRRHPEWNTLHPAPGSGCLAAGSGGHRGLAALLDELQQVISTEGADTQLVLSEVERLTTEVEGHLTYEEEQLIPILDAATP</sequence>
<dbReference type="Proteomes" id="UP000637578">
    <property type="component" value="Unassembled WGS sequence"/>
</dbReference>
<dbReference type="EMBL" id="BMMK01000013">
    <property type="protein sequence ID" value="GGM57385.1"/>
    <property type="molecule type" value="Genomic_DNA"/>
</dbReference>
<dbReference type="AlphaFoldDB" id="A0A8J3C902"/>
<reference evidence="2" key="1">
    <citation type="journal article" date="2014" name="Int. J. Syst. Evol. Microbiol.">
        <title>Complete genome sequence of Corynebacterium casei LMG S-19264T (=DSM 44701T), isolated from a smear-ripened cheese.</title>
        <authorList>
            <consortium name="US DOE Joint Genome Institute (JGI-PGF)"/>
            <person name="Walter F."/>
            <person name="Albersmeier A."/>
            <person name="Kalinowski J."/>
            <person name="Ruckert C."/>
        </authorList>
    </citation>
    <scope>NUCLEOTIDE SEQUENCE</scope>
    <source>
        <strain evidence="2">CGMCC 4.5737</strain>
    </source>
</reference>
<evidence type="ECO:0000313" key="2">
    <source>
        <dbReference type="EMBL" id="GGM57385.1"/>
    </source>
</evidence>
<reference evidence="2" key="2">
    <citation type="submission" date="2020-09" db="EMBL/GenBank/DDBJ databases">
        <authorList>
            <person name="Sun Q."/>
            <person name="Zhou Y."/>
        </authorList>
    </citation>
    <scope>NUCLEOTIDE SEQUENCE</scope>
    <source>
        <strain evidence="2">CGMCC 4.5737</strain>
    </source>
</reference>
<accession>A0A8J3C902</accession>
<comment type="caution">
    <text evidence="2">The sequence shown here is derived from an EMBL/GenBank/DDBJ whole genome shotgun (WGS) entry which is preliminary data.</text>
</comment>
<organism evidence="2 3">
    <name type="scientific">Longimycelium tulufanense</name>
    <dbReference type="NCBI Taxonomy" id="907463"/>
    <lineage>
        <taxon>Bacteria</taxon>
        <taxon>Bacillati</taxon>
        <taxon>Actinomycetota</taxon>
        <taxon>Actinomycetes</taxon>
        <taxon>Pseudonocardiales</taxon>
        <taxon>Pseudonocardiaceae</taxon>
        <taxon>Longimycelium</taxon>
    </lineage>
</organism>